<dbReference type="AlphaFoldDB" id="A0A345RQ64"/>
<dbReference type="SUPFAM" id="SSF53335">
    <property type="entry name" value="S-adenosyl-L-methionine-dependent methyltransferases"/>
    <property type="match status" value="1"/>
</dbReference>
<dbReference type="PANTHER" id="PTHR32379:SF1">
    <property type="entry name" value="GUANIDINOACETATE N-METHYLTRANSFERASE"/>
    <property type="match status" value="1"/>
</dbReference>
<proteinExistence type="predicted"/>
<evidence type="ECO:0000313" key="1">
    <source>
        <dbReference type="EMBL" id="AXI61430.1"/>
    </source>
</evidence>
<reference evidence="1 2" key="1">
    <citation type="submission" date="2018-05" db="EMBL/GenBank/DDBJ databases">
        <title>Complete genome sequence of Pseudomonas kribbensis 46-2(T).</title>
        <authorList>
            <person name="Jeong H."/>
            <person name="Lee S.-G."/>
            <person name="Rha E."/>
            <person name="Kim H."/>
        </authorList>
    </citation>
    <scope>NUCLEOTIDE SEQUENCE [LARGE SCALE GENOMIC DNA]</scope>
    <source>
        <strain evidence="1 2">46-2</strain>
    </source>
</reference>
<evidence type="ECO:0000313" key="2">
    <source>
        <dbReference type="Proteomes" id="UP000253720"/>
    </source>
</evidence>
<name>A0A345RQ64_9PSED</name>
<dbReference type="EMBL" id="CP029608">
    <property type="protein sequence ID" value="AXI61430.1"/>
    <property type="molecule type" value="Genomic_DNA"/>
</dbReference>
<dbReference type="RefSeq" id="WP_114882724.1">
    <property type="nucleotide sequence ID" value="NZ_CP029608.1"/>
</dbReference>
<dbReference type="CDD" id="cd02440">
    <property type="entry name" value="AdoMet_MTases"/>
    <property type="match status" value="1"/>
</dbReference>
<gene>
    <name evidence="1" type="ORF">DLD99_13435</name>
</gene>
<organism evidence="1 2">
    <name type="scientific">Pseudomonas kribbensis</name>
    <dbReference type="NCBI Taxonomy" id="1628086"/>
    <lineage>
        <taxon>Bacteria</taxon>
        <taxon>Pseudomonadati</taxon>
        <taxon>Pseudomonadota</taxon>
        <taxon>Gammaproteobacteria</taxon>
        <taxon>Pseudomonadales</taxon>
        <taxon>Pseudomonadaceae</taxon>
        <taxon>Pseudomonas</taxon>
    </lineage>
</organism>
<dbReference type="GO" id="GO:0005737">
    <property type="term" value="C:cytoplasm"/>
    <property type="evidence" value="ECO:0007669"/>
    <property type="project" value="TreeGrafter"/>
</dbReference>
<dbReference type="PANTHER" id="PTHR32379">
    <property type="entry name" value="GUANIDINOACETATE N-METHYLTRANSFERASE"/>
    <property type="match status" value="1"/>
</dbReference>
<dbReference type="Proteomes" id="UP000253720">
    <property type="component" value="Chromosome"/>
</dbReference>
<evidence type="ECO:0008006" key="3">
    <source>
        <dbReference type="Google" id="ProtNLM"/>
    </source>
</evidence>
<dbReference type="KEGG" id="pke:DLD99_13435"/>
<accession>A0A345RQ64</accession>
<dbReference type="Gene3D" id="3.40.50.150">
    <property type="entry name" value="Vaccinia Virus protein VP39"/>
    <property type="match status" value="1"/>
</dbReference>
<dbReference type="GO" id="GO:0030731">
    <property type="term" value="F:guanidinoacetate N-methyltransferase activity"/>
    <property type="evidence" value="ECO:0007669"/>
    <property type="project" value="TreeGrafter"/>
</dbReference>
<keyword evidence="2" id="KW-1185">Reference proteome</keyword>
<protein>
    <recommendedName>
        <fullName evidence="3">Class I SAM-dependent methyltransferase</fullName>
    </recommendedName>
</protein>
<dbReference type="GO" id="GO:0006601">
    <property type="term" value="P:creatine biosynthetic process"/>
    <property type="evidence" value="ECO:0007669"/>
    <property type="project" value="TreeGrafter"/>
</dbReference>
<dbReference type="InterPro" id="IPR051038">
    <property type="entry name" value="RMT2/GAMT_Mtase"/>
</dbReference>
<sequence>MDPRRTDYLEAEALYSEQSLRIGESYVMHEWERPLIRRMVDDLALTHKDEVLEVGFGMGISATMIQQALPARHTIVEPHPTVLQRAREWKSGRLGVQLVPGYWQSLEGTHKRFSAIFFDPFSDDMGSVIEENLGFIKFASQSLLNDGGRLAMFCIHPWLDEQYQQHIFRFYRRVEISPVHVKVRETEDPTLQSEGRMISVILHK</sequence>
<dbReference type="InterPro" id="IPR029063">
    <property type="entry name" value="SAM-dependent_MTases_sf"/>
</dbReference>